<evidence type="ECO:0000256" key="1">
    <source>
        <dbReference type="SAM" id="Coils"/>
    </source>
</evidence>
<evidence type="ECO:0000313" key="3">
    <source>
        <dbReference type="EMBL" id="AXJ02392.1"/>
    </source>
</evidence>
<reference evidence="3 4" key="1">
    <citation type="submission" date="2018-03" db="EMBL/GenBank/DDBJ databases">
        <title>Phenotypic and genomic properties of Cyclonatronum proteinivorum gen. nov., sp. nov., a haloalkaliphilic bacteroidete from soda lakes possessing Na+-translocating rhodopsin.</title>
        <authorList>
            <person name="Toshchakov S.V."/>
            <person name="Korzhenkov A."/>
            <person name="Samarov N.I."/>
            <person name="Kublanov I.V."/>
            <person name="Muntyan M.S."/>
            <person name="Sorokin D.Y."/>
        </authorList>
    </citation>
    <scope>NUCLEOTIDE SEQUENCE [LARGE SCALE GENOMIC DNA]</scope>
    <source>
        <strain evidence="3 4">Omega</strain>
    </source>
</reference>
<dbReference type="OrthoDB" id="5422202at2"/>
<feature type="coiled-coil region" evidence="1">
    <location>
        <begin position="494"/>
        <end position="524"/>
    </location>
</feature>
<sequence length="755" mass="85965">MQTDATNSNNALFENDYCLVSAEGNFILKTNSFFEARTLETGITAENAAEKAAHYAEAFSRFADELREKINALPALLSTEEAEKAKAELKGVLETAQAAGDFDELFATLSTAIEAKQVAPGSDEEKAAAAVTEAPETVEAEAETPAEAEEAAEAQPEAETPSDQTPAASADKKTETGTGTEPQAETESDADESGEVTPEQYYKNLTAKAAALSEIKNTKEASAQYDKLKEEWSAGPAFDHVDYYKLKDKFEAVEKELETRRLEYQKQQQQKRENNLKYRDELLDRIQKIIDSKKWKASGEVNSLKRKFENVKPLPQEGTDVQEARMQELSDTFEAHRVEYIVEMRKKEEENEQGKRLILDKMKLLISGAAEGTPDWDKLDGEMNQLTKDWRKIGRVAKEVEDQLWKEYHQLRDQLIETRLERDAAYREQTEANIRKREALIEKAQALTSAESLAEASREINQLHKKWKQIGATPQKKHDELWDAFKQATDAFNAHRSENSDQIAEEENKNLEAREQLIKQIEKLIEDGAWKGSTKAAEKIFEQWKAIGPVPRRKSNSTWRTFRKLIDTYYKNRREHFKSVRSDQKDNLAQKQEIVDKITTLAEAEDIEAALEEVKQLQEAYKEIGFVPIKQKDKIWDAYRKACDIFFNQLRERGSKGAARSSGNTGGGRSSAPVSETRKITNDLFRLRKEAEEIRNQILNYADTKTYFKPNKKGQKLIDEIQNNIDQAQQKLDQKEAQILELQNRLNDLESGTAE</sequence>
<proteinExistence type="predicted"/>
<feature type="region of interest" description="Disordered" evidence="2">
    <location>
        <begin position="117"/>
        <end position="196"/>
    </location>
</feature>
<accession>A0A345UPJ0</accession>
<feature type="compositionally biased region" description="Acidic residues" evidence="2">
    <location>
        <begin position="184"/>
        <end position="194"/>
    </location>
</feature>
<evidence type="ECO:0008006" key="5">
    <source>
        <dbReference type="Google" id="ProtNLM"/>
    </source>
</evidence>
<keyword evidence="4" id="KW-1185">Reference proteome</keyword>
<feature type="compositionally biased region" description="Acidic residues" evidence="2">
    <location>
        <begin position="136"/>
        <end position="152"/>
    </location>
</feature>
<feature type="coiled-coil region" evidence="1">
    <location>
        <begin position="247"/>
        <end position="274"/>
    </location>
</feature>
<dbReference type="KEGG" id="cprv:CYPRO_3158"/>
<feature type="region of interest" description="Disordered" evidence="2">
    <location>
        <begin position="656"/>
        <end position="675"/>
    </location>
</feature>
<gene>
    <name evidence="3" type="ORF">CYPRO_3158</name>
</gene>
<dbReference type="Proteomes" id="UP000254808">
    <property type="component" value="Chromosome"/>
</dbReference>
<dbReference type="Pfam" id="PF03993">
    <property type="entry name" value="DUF349"/>
    <property type="match status" value="5"/>
</dbReference>
<dbReference type="AlphaFoldDB" id="A0A345UPJ0"/>
<organism evidence="3 4">
    <name type="scientific">Cyclonatronum proteinivorum</name>
    <dbReference type="NCBI Taxonomy" id="1457365"/>
    <lineage>
        <taxon>Bacteria</taxon>
        <taxon>Pseudomonadati</taxon>
        <taxon>Balneolota</taxon>
        <taxon>Balneolia</taxon>
        <taxon>Balneolales</taxon>
        <taxon>Cyclonatronaceae</taxon>
        <taxon>Cyclonatronum</taxon>
    </lineage>
</organism>
<evidence type="ECO:0000256" key="2">
    <source>
        <dbReference type="SAM" id="MobiDB-lite"/>
    </source>
</evidence>
<name>A0A345UPJ0_9BACT</name>
<evidence type="ECO:0000313" key="4">
    <source>
        <dbReference type="Proteomes" id="UP000254808"/>
    </source>
</evidence>
<protein>
    <recommendedName>
        <fullName evidence="5">DUF349 domain-containing protein</fullName>
    </recommendedName>
</protein>
<dbReference type="InterPro" id="IPR007139">
    <property type="entry name" value="DUF349"/>
</dbReference>
<keyword evidence="1" id="KW-0175">Coiled coil</keyword>
<feature type="coiled-coil region" evidence="1">
    <location>
        <begin position="677"/>
        <end position="752"/>
    </location>
</feature>
<dbReference type="RefSeq" id="WP_114985485.1">
    <property type="nucleotide sequence ID" value="NZ_CP027806.1"/>
</dbReference>
<dbReference type="EMBL" id="CP027806">
    <property type="protein sequence ID" value="AXJ02392.1"/>
    <property type="molecule type" value="Genomic_DNA"/>
</dbReference>